<dbReference type="Proteomes" id="UP000239896">
    <property type="component" value="Unassembled WGS sequence"/>
</dbReference>
<feature type="region of interest" description="Disordered" evidence="1">
    <location>
        <begin position="1"/>
        <end position="33"/>
    </location>
</feature>
<dbReference type="EMBL" id="PVTM01000013">
    <property type="protein sequence ID" value="PRY69790.1"/>
    <property type="molecule type" value="Genomic_DNA"/>
</dbReference>
<sequence length="200" mass="22438">MAASRDTPTRYRDKRDPCRTPEPMEDGRQGDRPRFVIQQHAASTMHYDVRLEVDGVLKSWAVPKGPSTDPRVKRLAIPTEDHPLAYADFEGVIPEGEFGAGTVLIWDRGHYRNLKEGDDRPSIAEQLKEGHATVWLEGEKLRGGYALIRTHLEQGEGWLLVKMEDEAADARRNPTSTEPESVVSGRTLKEITREAGKDPA</sequence>
<comment type="caution">
    <text evidence="3">The sequence shown here is derived from an EMBL/GenBank/DDBJ whole genome shotgun (WGS) entry which is preliminary data.</text>
</comment>
<name>A0A2T0VHU2_9GAMM</name>
<dbReference type="AlphaFoldDB" id="A0A2T0VHU2"/>
<keyword evidence="4" id="KW-1185">Reference proteome</keyword>
<dbReference type="GO" id="GO:0016874">
    <property type="term" value="F:ligase activity"/>
    <property type="evidence" value="ECO:0007669"/>
    <property type="project" value="UniProtKB-KW"/>
</dbReference>
<dbReference type="RefSeq" id="WP_106231728.1">
    <property type="nucleotide sequence ID" value="NZ_PVTM01000013.1"/>
</dbReference>
<feature type="region of interest" description="Disordered" evidence="1">
    <location>
        <begin position="167"/>
        <end position="200"/>
    </location>
</feature>
<organism evidence="3 4">
    <name type="scientific">Halomonas ventosae</name>
    <dbReference type="NCBI Taxonomy" id="229007"/>
    <lineage>
        <taxon>Bacteria</taxon>
        <taxon>Pseudomonadati</taxon>
        <taxon>Pseudomonadota</taxon>
        <taxon>Gammaproteobacteria</taxon>
        <taxon>Oceanospirillales</taxon>
        <taxon>Halomonadaceae</taxon>
        <taxon>Halomonas</taxon>
    </lineage>
</organism>
<gene>
    <name evidence="3" type="ORF">BCL64_11328</name>
</gene>
<protein>
    <submittedName>
        <fullName evidence="3">DNA ligase D-like protein (Predicted 3'-phosphoesterase)</fullName>
    </submittedName>
</protein>
<evidence type="ECO:0000259" key="2">
    <source>
        <dbReference type="Pfam" id="PF13298"/>
    </source>
</evidence>
<dbReference type="NCBIfam" id="TIGR02777">
    <property type="entry name" value="LigD_PE_dom"/>
    <property type="match status" value="1"/>
</dbReference>
<reference evidence="3 4" key="1">
    <citation type="submission" date="2018-03" db="EMBL/GenBank/DDBJ databases">
        <title>Comparative analysis of microorganisms from saline springs in Andes Mountain Range, Colombia.</title>
        <authorList>
            <person name="Rubin E."/>
        </authorList>
    </citation>
    <scope>NUCLEOTIDE SEQUENCE [LARGE SCALE GENOMIC DNA]</scope>
    <source>
        <strain evidence="3 4">USBA 854</strain>
    </source>
</reference>
<evidence type="ECO:0000313" key="3">
    <source>
        <dbReference type="EMBL" id="PRY69790.1"/>
    </source>
</evidence>
<feature type="compositionally biased region" description="Basic and acidic residues" evidence="1">
    <location>
        <begin position="187"/>
        <end position="200"/>
    </location>
</feature>
<proteinExistence type="predicted"/>
<keyword evidence="3" id="KW-0436">Ligase</keyword>
<accession>A0A2T0VHU2</accession>
<dbReference type="Pfam" id="PF13298">
    <property type="entry name" value="LigD_N"/>
    <property type="match status" value="1"/>
</dbReference>
<dbReference type="InterPro" id="IPR014144">
    <property type="entry name" value="LigD_PE_domain"/>
</dbReference>
<dbReference type="PANTHER" id="PTHR39465">
    <property type="entry name" value="DNA LIGASE D, 3'-PHOSPHOESTERASE DOMAIN"/>
    <property type="match status" value="1"/>
</dbReference>
<feature type="compositionally biased region" description="Basic and acidic residues" evidence="1">
    <location>
        <begin position="7"/>
        <end position="19"/>
    </location>
</feature>
<dbReference type="PANTHER" id="PTHR39465:SF1">
    <property type="entry name" value="DNA LIGASE D 3'-PHOSPHOESTERASE DOMAIN-CONTAINING PROTEIN"/>
    <property type="match status" value="1"/>
</dbReference>
<evidence type="ECO:0000256" key="1">
    <source>
        <dbReference type="SAM" id="MobiDB-lite"/>
    </source>
</evidence>
<evidence type="ECO:0000313" key="4">
    <source>
        <dbReference type="Proteomes" id="UP000239896"/>
    </source>
</evidence>
<feature type="domain" description="DNA ligase D 3'-phosphoesterase" evidence="2">
    <location>
        <begin position="38"/>
        <end position="149"/>
    </location>
</feature>